<dbReference type="SMART" id="SM00064">
    <property type="entry name" value="FYVE"/>
    <property type="match status" value="1"/>
</dbReference>
<dbReference type="SUPFAM" id="SSF57903">
    <property type="entry name" value="FYVE/PHD zinc finger"/>
    <property type="match status" value="1"/>
</dbReference>
<feature type="region of interest" description="Disordered" evidence="9">
    <location>
        <begin position="310"/>
        <end position="422"/>
    </location>
</feature>
<dbReference type="Gene3D" id="2.30.29.30">
    <property type="entry name" value="Pleckstrin-homology domain (PH domain)/Phosphotyrosine-binding domain (PTB)"/>
    <property type="match status" value="1"/>
</dbReference>
<evidence type="ECO:0000259" key="10">
    <source>
        <dbReference type="PROSITE" id="PS50003"/>
    </source>
</evidence>
<dbReference type="InterPro" id="IPR013083">
    <property type="entry name" value="Znf_RING/FYVE/PHD"/>
</dbReference>
<feature type="compositionally biased region" description="Low complexity" evidence="9">
    <location>
        <begin position="331"/>
        <end position="347"/>
    </location>
</feature>
<dbReference type="eggNOG" id="KOG1729">
    <property type="taxonomic scope" value="Eukaryota"/>
</dbReference>
<dbReference type="AlphaFoldDB" id="G0P6M7"/>
<dbReference type="InterPro" id="IPR001849">
    <property type="entry name" value="PH_domain"/>
</dbReference>
<evidence type="ECO:0000256" key="5">
    <source>
        <dbReference type="ARBA" id="ARBA00022771"/>
    </source>
</evidence>
<evidence type="ECO:0000313" key="14">
    <source>
        <dbReference type="Proteomes" id="UP000008068"/>
    </source>
</evidence>
<keyword evidence="5 8" id="KW-0863">Zinc-finger</keyword>
<feature type="compositionally biased region" description="Low complexity" evidence="9">
    <location>
        <begin position="370"/>
        <end position="385"/>
    </location>
</feature>
<dbReference type="InterPro" id="IPR051092">
    <property type="entry name" value="FYVE_RhoGEF_PH"/>
</dbReference>
<feature type="domain" description="PH" evidence="10">
    <location>
        <begin position="654"/>
        <end position="750"/>
    </location>
</feature>
<evidence type="ECO:0000256" key="9">
    <source>
        <dbReference type="SAM" id="MobiDB-lite"/>
    </source>
</evidence>
<protein>
    <submittedName>
        <fullName evidence="13">Uncharacterized protein</fullName>
    </submittedName>
</protein>
<organism evidence="14">
    <name type="scientific">Caenorhabditis brenneri</name>
    <name type="common">Nematode worm</name>
    <dbReference type="NCBI Taxonomy" id="135651"/>
    <lineage>
        <taxon>Eukaryota</taxon>
        <taxon>Metazoa</taxon>
        <taxon>Ecdysozoa</taxon>
        <taxon>Nematoda</taxon>
        <taxon>Chromadorea</taxon>
        <taxon>Rhabditida</taxon>
        <taxon>Rhabditina</taxon>
        <taxon>Rhabditomorpha</taxon>
        <taxon>Rhabditoidea</taxon>
        <taxon>Rhabditidae</taxon>
        <taxon>Peloderinae</taxon>
        <taxon>Caenorhabditis</taxon>
    </lineage>
</organism>
<dbReference type="InParanoid" id="G0P6M7"/>
<feature type="compositionally biased region" description="Low complexity" evidence="9">
    <location>
        <begin position="59"/>
        <end position="77"/>
    </location>
</feature>
<dbReference type="PROSITE" id="PS50003">
    <property type="entry name" value="PH_DOMAIN"/>
    <property type="match status" value="1"/>
</dbReference>
<dbReference type="PROSITE" id="PS50010">
    <property type="entry name" value="DH_2"/>
    <property type="match status" value="1"/>
</dbReference>
<reference evidence="14" key="1">
    <citation type="submission" date="2011-07" db="EMBL/GenBank/DDBJ databases">
        <authorList>
            <consortium name="Caenorhabditis brenneri Sequencing and Analysis Consortium"/>
            <person name="Wilson R.K."/>
        </authorList>
    </citation>
    <scope>NUCLEOTIDE SEQUENCE [LARGE SCALE GENOMIC DNA]</scope>
    <source>
        <strain evidence="14">PB2801</strain>
    </source>
</reference>
<dbReference type="GO" id="GO:0005856">
    <property type="term" value="C:cytoskeleton"/>
    <property type="evidence" value="ECO:0007669"/>
    <property type="project" value="UniProtKB-SubCell"/>
</dbReference>
<dbReference type="GO" id="GO:0046847">
    <property type="term" value="P:filopodium assembly"/>
    <property type="evidence" value="ECO:0007669"/>
    <property type="project" value="TreeGrafter"/>
</dbReference>
<dbReference type="SUPFAM" id="SSF48065">
    <property type="entry name" value="DBL homology domain (DH-domain)"/>
    <property type="match status" value="1"/>
</dbReference>
<dbReference type="PANTHER" id="PTHR12673">
    <property type="entry name" value="FACIOGENITAL DYSPLASIA PROTEIN"/>
    <property type="match status" value="1"/>
</dbReference>
<proteinExistence type="predicted"/>
<feature type="domain" description="FYVE-type" evidence="12">
    <location>
        <begin position="873"/>
        <end position="922"/>
    </location>
</feature>
<evidence type="ECO:0000256" key="2">
    <source>
        <dbReference type="ARBA" id="ARBA00022490"/>
    </source>
</evidence>
<dbReference type="Gene3D" id="1.20.900.10">
    <property type="entry name" value="Dbl homology (DH) domain"/>
    <property type="match status" value="1"/>
</dbReference>
<dbReference type="Gene3D" id="3.30.40.10">
    <property type="entry name" value="Zinc/RING finger domain, C3HC4 (zinc finger)"/>
    <property type="match status" value="1"/>
</dbReference>
<dbReference type="HOGENOM" id="CLU_011755_0_0_1"/>
<feature type="domain" description="DH" evidence="11">
    <location>
        <begin position="429"/>
        <end position="626"/>
    </location>
</feature>
<dbReference type="STRING" id="135651.G0P6M7"/>
<evidence type="ECO:0000256" key="6">
    <source>
        <dbReference type="ARBA" id="ARBA00022833"/>
    </source>
</evidence>
<feature type="compositionally biased region" description="Polar residues" evidence="9">
    <location>
        <begin position="389"/>
        <end position="413"/>
    </location>
</feature>
<keyword evidence="3" id="KW-0344">Guanine-nucleotide releasing factor</keyword>
<dbReference type="InterPro" id="IPR011993">
    <property type="entry name" value="PH-like_dom_sf"/>
</dbReference>
<dbReference type="SMART" id="SM00233">
    <property type="entry name" value="PH"/>
    <property type="match status" value="2"/>
</dbReference>
<feature type="compositionally biased region" description="Gly residues" evidence="9">
    <location>
        <begin position="314"/>
        <end position="323"/>
    </location>
</feature>
<dbReference type="Pfam" id="PF00621">
    <property type="entry name" value="RhoGEF"/>
    <property type="match status" value="1"/>
</dbReference>
<evidence type="ECO:0000256" key="7">
    <source>
        <dbReference type="ARBA" id="ARBA00023212"/>
    </source>
</evidence>
<name>G0P6M7_CAEBE</name>
<feature type="region of interest" description="Disordered" evidence="9">
    <location>
        <begin position="1"/>
        <end position="208"/>
    </location>
</feature>
<evidence type="ECO:0000256" key="3">
    <source>
        <dbReference type="ARBA" id="ARBA00022658"/>
    </source>
</evidence>
<dbReference type="PANTHER" id="PTHR12673:SF271">
    <property type="entry name" value="FYVE, RHOGEF AND PH DOMAIN-CONTAINING PROTEIN TAG-77"/>
    <property type="match status" value="1"/>
</dbReference>
<evidence type="ECO:0000259" key="12">
    <source>
        <dbReference type="PROSITE" id="PS50178"/>
    </source>
</evidence>
<dbReference type="PROSITE" id="PS50178">
    <property type="entry name" value="ZF_FYVE"/>
    <property type="match status" value="1"/>
</dbReference>
<keyword evidence="2" id="KW-0963">Cytoplasm</keyword>
<dbReference type="GO" id="GO:0007010">
    <property type="term" value="P:cytoskeleton organization"/>
    <property type="evidence" value="ECO:0007669"/>
    <property type="project" value="TreeGrafter"/>
</dbReference>
<dbReference type="GO" id="GO:0008270">
    <property type="term" value="F:zinc ion binding"/>
    <property type="evidence" value="ECO:0007669"/>
    <property type="project" value="UniProtKB-KW"/>
</dbReference>
<dbReference type="Proteomes" id="UP000008068">
    <property type="component" value="Unassembled WGS sequence"/>
</dbReference>
<dbReference type="InterPro" id="IPR000306">
    <property type="entry name" value="Znf_FYVE"/>
</dbReference>
<comment type="subcellular location">
    <subcellularLocation>
        <location evidence="1">Cytoplasm</location>
        <location evidence="1">Cytoskeleton</location>
    </subcellularLocation>
</comment>
<dbReference type="CDD" id="cd00160">
    <property type="entry name" value="RhoGEF"/>
    <property type="match status" value="1"/>
</dbReference>
<keyword evidence="14" id="KW-1185">Reference proteome</keyword>
<feature type="compositionally biased region" description="Low complexity" evidence="9">
    <location>
        <begin position="146"/>
        <end position="170"/>
    </location>
</feature>
<gene>
    <name evidence="13" type="ORF">CAEBREN_30658</name>
</gene>
<evidence type="ECO:0000256" key="8">
    <source>
        <dbReference type="PROSITE-ProRule" id="PRU00091"/>
    </source>
</evidence>
<dbReference type="SMART" id="SM00325">
    <property type="entry name" value="RhoGEF"/>
    <property type="match status" value="1"/>
</dbReference>
<dbReference type="SUPFAM" id="SSF50729">
    <property type="entry name" value="PH domain-like"/>
    <property type="match status" value="1"/>
</dbReference>
<dbReference type="InterPro" id="IPR017455">
    <property type="entry name" value="Znf_FYVE-rel"/>
</dbReference>
<evidence type="ECO:0000256" key="1">
    <source>
        <dbReference type="ARBA" id="ARBA00004245"/>
    </source>
</evidence>
<keyword evidence="4" id="KW-0479">Metal-binding</keyword>
<feature type="compositionally biased region" description="Pro residues" evidence="9">
    <location>
        <begin position="43"/>
        <end position="53"/>
    </location>
</feature>
<keyword evidence="6" id="KW-0862">Zinc</keyword>
<dbReference type="FunCoup" id="G0P6M7">
    <property type="interactions" value="343"/>
</dbReference>
<dbReference type="EMBL" id="GL380101">
    <property type="protein sequence ID" value="EGT46503.1"/>
    <property type="molecule type" value="Genomic_DNA"/>
</dbReference>
<feature type="compositionally biased region" description="Basic and acidic residues" evidence="9">
    <location>
        <begin position="1"/>
        <end position="12"/>
    </location>
</feature>
<evidence type="ECO:0000259" key="11">
    <source>
        <dbReference type="PROSITE" id="PS50010"/>
    </source>
</evidence>
<feature type="compositionally biased region" description="Polar residues" evidence="9">
    <location>
        <begin position="171"/>
        <end position="206"/>
    </location>
</feature>
<dbReference type="InterPro" id="IPR011011">
    <property type="entry name" value="Znf_FYVE_PHD"/>
</dbReference>
<feature type="compositionally biased region" description="Acidic residues" evidence="9">
    <location>
        <begin position="96"/>
        <end position="109"/>
    </location>
</feature>
<dbReference type="OrthoDB" id="245697at2759"/>
<dbReference type="InterPro" id="IPR000219">
    <property type="entry name" value="DH_dom"/>
</dbReference>
<dbReference type="FunFam" id="3.30.40.10:FF:000913">
    <property type="entry name" value="Non-specific serine/threonine protein kinase"/>
    <property type="match status" value="1"/>
</dbReference>
<keyword evidence="7" id="KW-0206">Cytoskeleton</keyword>
<evidence type="ECO:0000313" key="13">
    <source>
        <dbReference type="EMBL" id="EGT46503.1"/>
    </source>
</evidence>
<dbReference type="GO" id="GO:0005737">
    <property type="term" value="C:cytoplasm"/>
    <property type="evidence" value="ECO:0007669"/>
    <property type="project" value="TreeGrafter"/>
</dbReference>
<evidence type="ECO:0000256" key="4">
    <source>
        <dbReference type="ARBA" id="ARBA00022723"/>
    </source>
</evidence>
<dbReference type="InterPro" id="IPR035899">
    <property type="entry name" value="DBL_dom_sf"/>
</dbReference>
<sequence>MKYDMSQRKDSDTSGPAKSVKEMLAEFQSKLDGDDNRFRKPQLPSPRRAPPPPPHRKPPSLSSPSSPSPVSSTPSPRSENRLEDEENTLKPPDSLEIGEEIEEIPDEPAEVITPNSSKRSLGPKPKVAPKPLFLNGLLPSSSAPEIPSHQHSPSISSSSTSATNSPRTASDPNNSCTTPTILVSPATSDYSNGGFFNSEGGDSNGNVKDRARQLVNMGFVPRINNNAQMERPISQVSTLSQVSDEFDDGDTSASDIEEESASITHEKQLRRHRHEDDFDEFPLPRNERKTTQVAVTHSEIMHEMEHLFVRGGNKKNGGAGGGASFQKHSSHQQQHNNNHPQTQQRRQSNIDEIPSDVGKLRDNRKGRHNSLFVSPSSGVSSASTDDFSRITSMTSDRSSIVTSHSDGSSSNNIPDYDTGNEEEDQRLKKLHYAAVEFLKVQTNYVQYLKEMAVLYPEYMERFGKRLNRDLLAPHNGHENVVLQIKKILVQILPIHEMLLTEIDKVCSNWDSRTPNMSQTIGTFADFLKCCQPFLDNKADFLAKLLALRNEDKEFDEATFMFETEVFKRGKKGAVIQQLDQVHQNFMRYKLLMLRYSEYLPGGSDEKRKAEEAIAKLECVTQAVNQKMGLPTTEELTKLYYRFQCQFNVLEPGRVLIRQGDVLKQTRKEEQPRFLVLFTDCLWICRVASSGQFEMNRSYRIPLEYMRFERMQDDEYVRCLMVRSKVKSAVLIFSSEKERNQWAEDLQKVQAERKSYKRRQSTAVQRHDENKVRLGGNGWKSGLFGPEMKKLMLLTEDDDALHRPSGISGIHRSASGSQDELSSVPVTPLDNGECTSPFENSLPRNGSKKQAAADVIKPVWLPDSISNECLMEGCSTEFNFVNRRHHCRDCGWLICKLCRGSAPLAKFEYSKQTVCSECYDRQFETYKAGTLFPTRNIVVMSDGTRMVKVGKRDEQKIVDPRSLFKSPQNFGYKHRNLEGKRAGSIVFGRVYLRSRKTEQVRHALIRQSDLKLVFYKAELDSKPVLEVLIYGYLYRETELEDGWLFELIHRNQIRTNDTKDDIIQFRVDNSTSAKKWSAALADKLEMDTTPVNGK</sequence>
<dbReference type="Pfam" id="PF01363">
    <property type="entry name" value="FYVE"/>
    <property type="match status" value="1"/>
</dbReference>
<feature type="compositionally biased region" description="Basic and acidic residues" evidence="9">
    <location>
        <begin position="19"/>
        <end position="38"/>
    </location>
</feature>
<dbReference type="GO" id="GO:0005085">
    <property type="term" value="F:guanyl-nucleotide exchange factor activity"/>
    <property type="evidence" value="ECO:0007669"/>
    <property type="project" value="UniProtKB-KW"/>
</dbReference>
<accession>G0P6M7</accession>